<protein>
    <submittedName>
        <fullName evidence="1">Uncharacterized protein</fullName>
    </submittedName>
</protein>
<proteinExistence type="predicted"/>
<name>A0A0A9FUV3_ARUDO</name>
<accession>A0A0A9FUV3</accession>
<organism evidence="1">
    <name type="scientific">Arundo donax</name>
    <name type="common">Giant reed</name>
    <name type="synonym">Donax arundinaceus</name>
    <dbReference type="NCBI Taxonomy" id="35708"/>
    <lineage>
        <taxon>Eukaryota</taxon>
        <taxon>Viridiplantae</taxon>
        <taxon>Streptophyta</taxon>
        <taxon>Embryophyta</taxon>
        <taxon>Tracheophyta</taxon>
        <taxon>Spermatophyta</taxon>
        <taxon>Magnoliopsida</taxon>
        <taxon>Liliopsida</taxon>
        <taxon>Poales</taxon>
        <taxon>Poaceae</taxon>
        <taxon>PACMAD clade</taxon>
        <taxon>Arundinoideae</taxon>
        <taxon>Arundineae</taxon>
        <taxon>Arundo</taxon>
    </lineage>
</organism>
<dbReference type="AlphaFoldDB" id="A0A0A9FUV3"/>
<reference evidence="1" key="1">
    <citation type="submission" date="2014-09" db="EMBL/GenBank/DDBJ databases">
        <authorList>
            <person name="Magalhaes I.L.F."/>
            <person name="Oliveira U."/>
            <person name="Santos F.R."/>
            <person name="Vidigal T.H.D.A."/>
            <person name="Brescovit A.D."/>
            <person name="Santos A.J."/>
        </authorList>
    </citation>
    <scope>NUCLEOTIDE SEQUENCE</scope>
    <source>
        <tissue evidence="1">Shoot tissue taken approximately 20 cm above the soil surface</tissue>
    </source>
</reference>
<reference evidence="1" key="2">
    <citation type="journal article" date="2015" name="Data Brief">
        <title>Shoot transcriptome of the giant reed, Arundo donax.</title>
        <authorList>
            <person name="Barrero R.A."/>
            <person name="Guerrero F.D."/>
            <person name="Moolhuijzen P."/>
            <person name="Goolsby J.A."/>
            <person name="Tidwell J."/>
            <person name="Bellgard S.E."/>
            <person name="Bellgard M.I."/>
        </authorList>
    </citation>
    <scope>NUCLEOTIDE SEQUENCE</scope>
    <source>
        <tissue evidence="1">Shoot tissue taken approximately 20 cm above the soil surface</tissue>
    </source>
</reference>
<sequence>MQLGVIQFLQPNATYRYKIV</sequence>
<dbReference type="EMBL" id="GBRH01181291">
    <property type="protein sequence ID" value="JAE16605.1"/>
    <property type="molecule type" value="Transcribed_RNA"/>
</dbReference>
<evidence type="ECO:0000313" key="1">
    <source>
        <dbReference type="EMBL" id="JAE16605.1"/>
    </source>
</evidence>